<dbReference type="Gene3D" id="3.40.50.1010">
    <property type="entry name" value="5'-nuclease"/>
    <property type="match status" value="1"/>
</dbReference>
<reference evidence="2" key="1">
    <citation type="submission" date="2020-02" db="EMBL/GenBank/DDBJ databases">
        <authorList>
            <person name="Meier V. D."/>
        </authorList>
    </citation>
    <scope>NUCLEOTIDE SEQUENCE</scope>
    <source>
        <strain evidence="2">AVDCRST_MAG59</strain>
    </source>
</reference>
<sequence>MPSSRVPVFLDTSYVYALVNRNDDWHRPALAWQEWAVTLDHPMVTTEYILTEIGDGLASIRFRREAVRLIELFRESEVVETISASRLFEDALALYRTRPDKAWGMTDCASFVAMGLRGLSSALTADTHFRQAGFRPLLLEHPPA</sequence>
<name>A0A6J4UE06_9BACT</name>
<dbReference type="GO" id="GO:0004521">
    <property type="term" value="F:RNA endonuclease activity"/>
    <property type="evidence" value="ECO:0007669"/>
    <property type="project" value="InterPro"/>
</dbReference>
<organism evidence="2">
    <name type="scientific">uncultured Thermomicrobiales bacterium</name>
    <dbReference type="NCBI Taxonomy" id="1645740"/>
    <lineage>
        <taxon>Bacteria</taxon>
        <taxon>Pseudomonadati</taxon>
        <taxon>Thermomicrobiota</taxon>
        <taxon>Thermomicrobia</taxon>
        <taxon>Thermomicrobiales</taxon>
        <taxon>environmental samples</taxon>
    </lineage>
</organism>
<dbReference type="EMBL" id="CADCWF010000091">
    <property type="protein sequence ID" value="CAA9548008.1"/>
    <property type="molecule type" value="Genomic_DNA"/>
</dbReference>
<dbReference type="InterPro" id="IPR039018">
    <property type="entry name" value="VapC20-like"/>
</dbReference>
<gene>
    <name evidence="2" type="ORF">AVDCRST_MAG59-1493</name>
</gene>
<evidence type="ECO:0000313" key="2">
    <source>
        <dbReference type="EMBL" id="CAA9548008.1"/>
    </source>
</evidence>
<evidence type="ECO:0000259" key="1">
    <source>
        <dbReference type="Pfam" id="PF01850"/>
    </source>
</evidence>
<protein>
    <recommendedName>
        <fullName evidence="1">PIN domain-containing protein</fullName>
    </recommendedName>
</protein>
<accession>A0A6J4UE06</accession>
<proteinExistence type="predicted"/>
<dbReference type="SUPFAM" id="SSF88723">
    <property type="entry name" value="PIN domain-like"/>
    <property type="match status" value="1"/>
</dbReference>
<dbReference type="Pfam" id="PF01850">
    <property type="entry name" value="PIN"/>
    <property type="match status" value="1"/>
</dbReference>
<dbReference type="GO" id="GO:0016075">
    <property type="term" value="P:rRNA catabolic process"/>
    <property type="evidence" value="ECO:0007669"/>
    <property type="project" value="TreeGrafter"/>
</dbReference>
<dbReference type="AlphaFoldDB" id="A0A6J4UE06"/>
<dbReference type="PANTHER" id="PTHR42188">
    <property type="entry name" value="23S RRNA-SPECIFIC ENDONUCLEASE VAPC20"/>
    <property type="match status" value="1"/>
</dbReference>
<dbReference type="PANTHER" id="PTHR42188:SF1">
    <property type="entry name" value="23S RRNA-SPECIFIC ENDONUCLEASE VAPC20"/>
    <property type="match status" value="1"/>
</dbReference>
<dbReference type="InterPro" id="IPR029060">
    <property type="entry name" value="PIN-like_dom_sf"/>
</dbReference>
<dbReference type="InterPro" id="IPR002716">
    <property type="entry name" value="PIN_dom"/>
</dbReference>
<feature type="domain" description="PIN" evidence="1">
    <location>
        <begin position="8"/>
        <end position="134"/>
    </location>
</feature>